<evidence type="ECO:0000256" key="3">
    <source>
        <dbReference type="ARBA" id="ARBA00022801"/>
    </source>
</evidence>
<dbReference type="PROSITE" id="PS00135">
    <property type="entry name" value="TRYPSIN_SER"/>
    <property type="match status" value="1"/>
</dbReference>
<evidence type="ECO:0000256" key="4">
    <source>
        <dbReference type="ARBA" id="ARBA00023157"/>
    </source>
</evidence>
<accession>A0A672G4C4</accession>
<dbReference type="FunFam" id="2.40.10.10:FF:000024">
    <property type="entry name" value="Serine protease 53"/>
    <property type="match status" value="1"/>
</dbReference>
<dbReference type="InterPro" id="IPR033116">
    <property type="entry name" value="TRYPSIN_SER"/>
</dbReference>
<dbReference type="GO" id="GO:0006508">
    <property type="term" value="P:proteolysis"/>
    <property type="evidence" value="ECO:0007669"/>
    <property type="project" value="UniProtKB-KW"/>
</dbReference>
<dbReference type="PRINTS" id="PR00722">
    <property type="entry name" value="CHYMOTRYPSIN"/>
</dbReference>
<protein>
    <recommendedName>
        <fullName evidence="6">Peptidase S1 domain-containing protein</fullName>
    </recommendedName>
</protein>
<keyword evidence="4" id="KW-1015">Disulfide bond</keyword>
<dbReference type="InterPro" id="IPR009003">
    <property type="entry name" value="Peptidase_S1_PA"/>
</dbReference>
<dbReference type="PANTHER" id="PTHR24253">
    <property type="entry name" value="TRANSMEMBRANE PROTEASE SERINE"/>
    <property type="match status" value="1"/>
</dbReference>
<dbReference type="PROSITE" id="PS50240">
    <property type="entry name" value="TRYPSIN_DOM"/>
    <property type="match status" value="1"/>
</dbReference>
<dbReference type="GO" id="GO:0004252">
    <property type="term" value="F:serine-type endopeptidase activity"/>
    <property type="evidence" value="ECO:0007669"/>
    <property type="project" value="InterPro"/>
</dbReference>
<dbReference type="Gene3D" id="2.40.10.10">
    <property type="entry name" value="Trypsin-like serine proteases"/>
    <property type="match status" value="1"/>
</dbReference>
<dbReference type="PANTHER" id="PTHR24253:SF171">
    <property type="entry name" value="SERINE PROTEASE 56-LIKE"/>
    <property type="match status" value="1"/>
</dbReference>
<reference evidence="7" key="1">
    <citation type="submission" date="2019-06" db="EMBL/GenBank/DDBJ databases">
        <authorList>
            <consortium name="Wellcome Sanger Institute Data Sharing"/>
        </authorList>
    </citation>
    <scope>NUCLEOTIDE SEQUENCE [LARGE SCALE GENOMIC DNA]</scope>
</reference>
<reference evidence="7" key="2">
    <citation type="submission" date="2025-08" db="UniProtKB">
        <authorList>
            <consortium name="Ensembl"/>
        </authorList>
    </citation>
    <scope>IDENTIFICATION</scope>
</reference>
<dbReference type="InterPro" id="IPR018114">
    <property type="entry name" value="TRYPSIN_HIS"/>
</dbReference>
<dbReference type="OMA" id="MSWINGP"/>
<evidence type="ECO:0000313" key="8">
    <source>
        <dbReference type="Proteomes" id="UP000472267"/>
    </source>
</evidence>
<sequence length="267" mass="28296">CYFKTLLCLPEPSCLGVCPVCGRASLNNRIVGGEVAPEGNWPWQVSLNRFGVQFCGGSLINEEWVLSAAHCFQGLTTARLTAHLGRQSQSGPNPNEQSWSISQIVSHPNYSNVTEDNDIALLRLSSPATFTSSIVPVCLAAPGSAAHTGVNVWVTGWGNTEPRLTPAMLPCVEVPVVGNRQCNCNLGVGRITDNMLCAGLTEGGRDACQGDSGGPLVSRQGGVWVQLGIVSFGSGCANPGLPGVYTRVSRYMSWINGPNKPEGLFCY</sequence>
<keyword evidence="5" id="KW-0720">Serine protease</keyword>
<dbReference type="Pfam" id="PF00089">
    <property type="entry name" value="Trypsin"/>
    <property type="match status" value="1"/>
</dbReference>
<evidence type="ECO:0000259" key="6">
    <source>
        <dbReference type="PROSITE" id="PS50240"/>
    </source>
</evidence>
<evidence type="ECO:0000256" key="5">
    <source>
        <dbReference type="RuleBase" id="RU363034"/>
    </source>
</evidence>
<dbReference type="Ensembl" id="ENSSFAT00005006262.1">
    <property type="protein sequence ID" value="ENSSFAP00005005944.1"/>
    <property type="gene ID" value="ENSSFAG00005003671.1"/>
</dbReference>
<feature type="domain" description="Peptidase S1" evidence="6">
    <location>
        <begin position="30"/>
        <end position="260"/>
    </location>
</feature>
<proteinExistence type="predicted"/>
<dbReference type="SMART" id="SM00020">
    <property type="entry name" value="Tryp_SPc"/>
    <property type="match status" value="1"/>
</dbReference>
<dbReference type="InterPro" id="IPR001314">
    <property type="entry name" value="Peptidase_S1A"/>
</dbReference>
<dbReference type="InterPro" id="IPR043504">
    <property type="entry name" value="Peptidase_S1_PA_chymotrypsin"/>
</dbReference>
<keyword evidence="8" id="KW-1185">Reference proteome</keyword>
<dbReference type="InterPro" id="IPR001254">
    <property type="entry name" value="Trypsin_dom"/>
</dbReference>
<dbReference type="PROSITE" id="PS00134">
    <property type="entry name" value="TRYPSIN_HIS"/>
    <property type="match status" value="1"/>
</dbReference>
<evidence type="ECO:0000256" key="1">
    <source>
        <dbReference type="ARBA" id="ARBA00022670"/>
    </source>
</evidence>
<keyword evidence="1 5" id="KW-0645">Protease</keyword>
<organism evidence="7 8">
    <name type="scientific">Salarias fasciatus</name>
    <name type="common">Jewelled blenny</name>
    <name type="synonym">Blennius fasciatus</name>
    <dbReference type="NCBI Taxonomy" id="181472"/>
    <lineage>
        <taxon>Eukaryota</taxon>
        <taxon>Metazoa</taxon>
        <taxon>Chordata</taxon>
        <taxon>Craniata</taxon>
        <taxon>Vertebrata</taxon>
        <taxon>Euteleostomi</taxon>
        <taxon>Actinopterygii</taxon>
        <taxon>Neopterygii</taxon>
        <taxon>Teleostei</taxon>
        <taxon>Neoteleostei</taxon>
        <taxon>Acanthomorphata</taxon>
        <taxon>Ovalentaria</taxon>
        <taxon>Blenniimorphae</taxon>
        <taxon>Blenniiformes</taxon>
        <taxon>Blennioidei</taxon>
        <taxon>Blenniidae</taxon>
        <taxon>Salariinae</taxon>
        <taxon>Salarias</taxon>
    </lineage>
</organism>
<dbReference type="InParanoid" id="A0A672G4C4"/>
<evidence type="ECO:0000313" key="7">
    <source>
        <dbReference type="Ensembl" id="ENSSFAP00005005944.1"/>
    </source>
</evidence>
<dbReference type="SUPFAM" id="SSF50494">
    <property type="entry name" value="Trypsin-like serine proteases"/>
    <property type="match status" value="1"/>
</dbReference>
<dbReference type="CDD" id="cd00190">
    <property type="entry name" value="Tryp_SPc"/>
    <property type="match status" value="1"/>
</dbReference>
<dbReference type="AlphaFoldDB" id="A0A672G4C4"/>
<keyword evidence="3 5" id="KW-0378">Hydrolase</keyword>
<reference evidence="7" key="3">
    <citation type="submission" date="2025-09" db="UniProtKB">
        <authorList>
            <consortium name="Ensembl"/>
        </authorList>
    </citation>
    <scope>IDENTIFICATION</scope>
</reference>
<evidence type="ECO:0000256" key="2">
    <source>
        <dbReference type="ARBA" id="ARBA00022729"/>
    </source>
</evidence>
<keyword evidence="2" id="KW-0732">Signal</keyword>
<name>A0A672G4C4_SALFA</name>
<dbReference type="Proteomes" id="UP000472267">
    <property type="component" value="Chromosome 4"/>
</dbReference>